<evidence type="ECO:0000313" key="1">
    <source>
        <dbReference type="EMBL" id="THD29056.1"/>
    </source>
</evidence>
<dbReference type="EMBL" id="JXXN02000015">
    <property type="protein sequence ID" value="THD29056.1"/>
    <property type="molecule type" value="Genomic_DNA"/>
</dbReference>
<comment type="caution">
    <text evidence="1">The sequence shown here is derived from an EMBL/GenBank/DDBJ whole genome shotgun (WGS) entry which is preliminary data.</text>
</comment>
<dbReference type="Proteomes" id="UP000230066">
    <property type="component" value="Unassembled WGS sequence"/>
</dbReference>
<organism evidence="1 2">
    <name type="scientific">Fasciola hepatica</name>
    <name type="common">Liver fluke</name>
    <dbReference type="NCBI Taxonomy" id="6192"/>
    <lineage>
        <taxon>Eukaryota</taxon>
        <taxon>Metazoa</taxon>
        <taxon>Spiralia</taxon>
        <taxon>Lophotrochozoa</taxon>
        <taxon>Platyhelminthes</taxon>
        <taxon>Trematoda</taxon>
        <taxon>Digenea</taxon>
        <taxon>Plagiorchiida</taxon>
        <taxon>Echinostomata</taxon>
        <taxon>Echinostomatoidea</taxon>
        <taxon>Fasciolidae</taxon>
        <taxon>Fasciola</taxon>
    </lineage>
</organism>
<reference evidence="1" key="1">
    <citation type="submission" date="2019-03" db="EMBL/GenBank/DDBJ databases">
        <title>Improved annotation for the trematode Fasciola hepatica.</title>
        <authorList>
            <person name="Choi Y.-J."/>
            <person name="Martin J."/>
            <person name="Mitreva M."/>
        </authorList>
    </citation>
    <scope>NUCLEOTIDE SEQUENCE [LARGE SCALE GENOMIC DNA]</scope>
</reference>
<name>A0A4E0RKU9_FASHE</name>
<sequence>MVYSPTSGMLINSDSRLLASNYGPNENATSFESCPNPEMLSMIRQHYAITGPAVTVTANNQYSTSCVPPVPTLPAIVPGSGTVRGPDYCGSESSSSPIMVNTTANQSVPVFLPTTVMQATPNIIMNNNNSNNNSMNTNIIRTTCSNANLNVGTGTCTNPLSTALSSTSRPIPVGHYRITCEGAVDGLPVHMTPSSTLSSNSGMSGGATAHNNLSYPFADSVAVTRPYSLPLSPHPPPSVHHPSYHQQHQFFAALTAAATVASAAAAAAATNQDGTIPGRPQFYASSVPSSPAAMLAHTELTTCPIIQTYQKSTHSLFHLLDQLISQSVNHSQSHLLIKLFAYFCTKAIQIKRRLFPVALFNYLLF</sequence>
<evidence type="ECO:0000313" key="2">
    <source>
        <dbReference type="Proteomes" id="UP000230066"/>
    </source>
</evidence>
<keyword evidence="2" id="KW-1185">Reference proteome</keyword>
<dbReference type="AlphaFoldDB" id="A0A4E0RKU9"/>
<gene>
    <name evidence="1" type="ORF">D915_000041</name>
</gene>
<protein>
    <submittedName>
        <fullName evidence="1">Uncharacterized protein</fullName>
    </submittedName>
</protein>
<proteinExistence type="predicted"/>
<accession>A0A4E0RKU9</accession>